<keyword evidence="6" id="KW-0175">Coiled coil</keyword>
<evidence type="ECO:0000256" key="3">
    <source>
        <dbReference type="ARBA" id="ARBA00022960"/>
    </source>
</evidence>
<evidence type="ECO:0000256" key="5">
    <source>
        <dbReference type="PIRNR" id="PIRNR038471"/>
    </source>
</evidence>
<organism evidence="9 10">
    <name type="scientific">Streptococcus porcinus</name>
    <dbReference type="NCBI Taxonomy" id="1340"/>
    <lineage>
        <taxon>Bacteria</taxon>
        <taxon>Bacillati</taxon>
        <taxon>Bacillota</taxon>
        <taxon>Bacilli</taxon>
        <taxon>Lactobacillales</taxon>
        <taxon>Streptococcaceae</taxon>
        <taxon>Streptococcus</taxon>
    </lineage>
</organism>
<dbReference type="PANTHER" id="PTHR34138">
    <property type="entry name" value="CELL SHAPE-DETERMINING PROTEIN MREC"/>
    <property type="match status" value="1"/>
</dbReference>
<dbReference type="Proteomes" id="UP000524462">
    <property type="component" value="Unassembled WGS sequence"/>
</dbReference>
<dbReference type="EMBL" id="JACEGE010000004">
    <property type="protein sequence ID" value="MBA2795226.1"/>
    <property type="molecule type" value="Genomic_DNA"/>
</dbReference>
<dbReference type="PANTHER" id="PTHR34138:SF1">
    <property type="entry name" value="CELL SHAPE-DETERMINING PROTEIN MREC"/>
    <property type="match status" value="1"/>
</dbReference>
<reference evidence="9 10" key="1">
    <citation type="submission" date="2020-07" db="EMBL/GenBank/DDBJ databases">
        <title>Molecular and genomic characterization of Streptococcus porcinus isolated from diseased swine in Brazil.</title>
        <authorList>
            <person name="Moreno L.Z."/>
            <person name="Matajira C.E.C."/>
            <person name="Poor A.P."/>
            <person name="Dutra M.C."/>
            <person name="Moreno A.M."/>
        </authorList>
    </citation>
    <scope>NUCLEOTIDE SEQUENCE [LARGE SCALE GENOMIC DNA]</scope>
    <source>
        <strain evidence="9 10">SP0816-2</strain>
    </source>
</reference>
<dbReference type="Pfam" id="PF04085">
    <property type="entry name" value="MreC"/>
    <property type="match status" value="1"/>
</dbReference>
<dbReference type="AlphaFoldDB" id="A0A4U9XPY3"/>
<dbReference type="GO" id="GO:0005886">
    <property type="term" value="C:plasma membrane"/>
    <property type="evidence" value="ECO:0007669"/>
    <property type="project" value="TreeGrafter"/>
</dbReference>
<feature type="domain" description="Rod shape-determining protein MreC beta-barrel core" evidence="8">
    <location>
        <begin position="119"/>
        <end position="269"/>
    </location>
</feature>
<feature type="coiled-coil region" evidence="6">
    <location>
        <begin position="74"/>
        <end position="104"/>
    </location>
</feature>
<evidence type="ECO:0000313" key="9">
    <source>
        <dbReference type="EMBL" id="MBA2795226.1"/>
    </source>
</evidence>
<evidence type="ECO:0000256" key="7">
    <source>
        <dbReference type="SAM" id="Phobius"/>
    </source>
</evidence>
<feature type="transmembrane region" description="Helical" evidence="7">
    <location>
        <begin position="9"/>
        <end position="27"/>
    </location>
</feature>
<dbReference type="InterPro" id="IPR007221">
    <property type="entry name" value="MreC"/>
</dbReference>
<dbReference type="InterPro" id="IPR055342">
    <property type="entry name" value="MreC_beta-barrel_core"/>
</dbReference>
<dbReference type="RefSeq" id="WP_138080360.1">
    <property type="nucleotide sequence ID" value="NZ_JACEGE010000004.1"/>
</dbReference>
<evidence type="ECO:0000259" key="8">
    <source>
        <dbReference type="Pfam" id="PF04085"/>
    </source>
</evidence>
<proteinExistence type="inferred from homology"/>
<keyword evidence="7" id="KW-1133">Transmembrane helix</keyword>
<evidence type="ECO:0000256" key="2">
    <source>
        <dbReference type="ARBA" id="ARBA00013855"/>
    </source>
</evidence>
<evidence type="ECO:0000256" key="1">
    <source>
        <dbReference type="ARBA" id="ARBA00009369"/>
    </source>
</evidence>
<dbReference type="Gene3D" id="2.40.10.340">
    <property type="entry name" value="Rod shape-determining protein MreC, domain 1"/>
    <property type="match status" value="1"/>
</dbReference>
<dbReference type="InterPro" id="IPR042177">
    <property type="entry name" value="Cell/Rod_1"/>
</dbReference>
<sequence>MFNKKFSRLIFIITSVIVLVFLLSSFYNLSISPQISRATTGVMSQIDTIIGKPFKVLEDAISDGKGFLKTFEENKKLKNKISKLELISSEVEQLRKENKELRDQYNVHLPKTSRVPVQIITRTPETWSQAIVIKFDKSKKVETGMLVVSGSALVGRVSTVDKGVSHVDLLTCGKPLNLPIKIKGQKSIVYANLISYSASTKTMLASELNSNDTLTLGSSVYTSGLDGASVSDILIGKVKKVEDADDKLQRKVYISLSGNFSEMNYLSIVGKF</sequence>
<accession>A0A4U9XPY3</accession>
<protein>
    <recommendedName>
        <fullName evidence="2 5">Cell shape-determining protein MreC</fullName>
    </recommendedName>
    <alternativeName>
        <fullName evidence="4 5">Cell shape protein MreC</fullName>
    </alternativeName>
</protein>
<evidence type="ECO:0000256" key="6">
    <source>
        <dbReference type="SAM" id="Coils"/>
    </source>
</evidence>
<dbReference type="PIRSF" id="PIRSF038471">
    <property type="entry name" value="MreC"/>
    <property type="match status" value="1"/>
</dbReference>
<comment type="caution">
    <text evidence="9">The sequence shown here is derived from an EMBL/GenBank/DDBJ whole genome shotgun (WGS) entry which is preliminary data.</text>
</comment>
<keyword evidence="7" id="KW-0472">Membrane</keyword>
<dbReference type="GO" id="GO:0008360">
    <property type="term" value="P:regulation of cell shape"/>
    <property type="evidence" value="ECO:0007669"/>
    <property type="project" value="UniProtKB-KW"/>
</dbReference>
<dbReference type="NCBIfam" id="TIGR00219">
    <property type="entry name" value="mreC"/>
    <property type="match status" value="1"/>
</dbReference>
<comment type="similarity">
    <text evidence="1 5">Belongs to the MreC family.</text>
</comment>
<name>A0A4U9XPY3_STRPO</name>
<evidence type="ECO:0000313" key="10">
    <source>
        <dbReference type="Proteomes" id="UP000524462"/>
    </source>
</evidence>
<keyword evidence="7" id="KW-0812">Transmembrane</keyword>
<comment type="function">
    <text evidence="5">Involved in formation and maintenance of cell shape.</text>
</comment>
<dbReference type="InterPro" id="IPR042175">
    <property type="entry name" value="Cell/Rod_MreC_2"/>
</dbReference>
<keyword evidence="3 5" id="KW-0133">Cell shape</keyword>
<evidence type="ECO:0000256" key="4">
    <source>
        <dbReference type="ARBA" id="ARBA00032089"/>
    </source>
</evidence>
<dbReference type="Gene3D" id="2.40.10.350">
    <property type="entry name" value="Rod shape-determining protein MreC, domain 2"/>
    <property type="match status" value="1"/>
</dbReference>
<gene>
    <name evidence="9" type="primary">mreC</name>
    <name evidence="9" type="ORF">H1B29_01785</name>
</gene>